<sequence length="228" mass="25670">MTDTKPNLTCAIVGMPKSGKTHLALTFPDPIKVYSFDLGCQIVAEKFPDKVIDIVEYPMPIVDTLGLTSAGFLDLWKQVRDDIKATTEKGEYKTLVIDTASALWEIIRYAFNEEEGRAIGEGGKARRYGEPNARMYGIITRAQVSGMNLVLTNYLKDRWANDVNTGEKELDGWRRTEGLVDVVLLTERVMRKTPMISTTMKDCRFSLDLCGYQKDNFCYNDLAALLGF</sequence>
<evidence type="ECO:0000313" key="1">
    <source>
        <dbReference type="EMBL" id="GAG82715.1"/>
    </source>
</evidence>
<comment type="caution">
    <text evidence="1">The sequence shown here is derived from an EMBL/GenBank/DDBJ whole genome shotgun (WGS) entry which is preliminary data.</text>
</comment>
<dbReference type="AlphaFoldDB" id="X1AJB6"/>
<proteinExistence type="predicted"/>
<reference evidence="1" key="1">
    <citation type="journal article" date="2014" name="Front. Microbiol.">
        <title>High frequency of phylogenetically diverse reductive dehalogenase-homologous genes in deep subseafloor sedimentary metagenomes.</title>
        <authorList>
            <person name="Kawai M."/>
            <person name="Futagami T."/>
            <person name="Toyoda A."/>
            <person name="Takaki Y."/>
            <person name="Nishi S."/>
            <person name="Hori S."/>
            <person name="Arai W."/>
            <person name="Tsubouchi T."/>
            <person name="Morono Y."/>
            <person name="Uchiyama I."/>
            <person name="Ito T."/>
            <person name="Fujiyama A."/>
            <person name="Inagaki F."/>
            <person name="Takami H."/>
        </authorList>
    </citation>
    <scope>NUCLEOTIDE SEQUENCE</scope>
    <source>
        <strain evidence="1">Expedition CK06-06</strain>
    </source>
</reference>
<organism evidence="1">
    <name type="scientific">marine sediment metagenome</name>
    <dbReference type="NCBI Taxonomy" id="412755"/>
    <lineage>
        <taxon>unclassified sequences</taxon>
        <taxon>metagenomes</taxon>
        <taxon>ecological metagenomes</taxon>
    </lineage>
</organism>
<dbReference type="SUPFAM" id="SSF52540">
    <property type="entry name" value="P-loop containing nucleoside triphosphate hydrolases"/>
    <property type="match status" value="1"/>
</dbReference>
<dbReference type="EMBL" id="BART01009922">
    <property type="protein sequence ID" value="GAG82715.1"/>
    <property type="molecule type" value="Genomic_DNA"/>
</dbReference>
<dbReference type="InterPro" id="IPR027417">
    <property type="entry name" value="P-loop_NTPase"/>
</dbReference>
<name>X1AJB6_9ZZZZ</name>
<dbReference type="Pfam" id="PF13479">
    <property type="entry name" value="AAA_24"/>
    <property type="match status" value="1"/>
</dbReference>
<gene>
    <name evidence="1" type="ORF">S01H4_21808</name>
</gene>
<accession>X1AJB6</accession>
<protein>
    <submittedName>
        <fullName evidence="1">Uncharacterized protein</fullName>
    </submittedName>
</protein>